<dbReference type="GO" id="GO:0051604">
    <property type="term" value="P:protein maturation"/>
    <property type="evidence" value="ECO:0007669"/>
    <property type="project" value="EnsemblFungi"/>
</dbReference>
<dbReference type="EC" id="2.5.1.58" evidence="2 9"/>
<dbReference type="Pfam" id="PF00432">
    <property type="entry name" value="Prenyltrans"/>
    <property type="match status" value="1"/>
</dbReference>
<dbReference type="Proteomes" id="UP000000689">
    <property type="component" value="Chromosome 2"/>
</dbReference>
<keyword evidence="12" id="KW-1185">Reference proteome</keyword>
<evidence type="ECO:0000256" key="3">
    <source>
        <dbReference type="ARBA" id="ARBA00015798"/>
    </source>
</evidence>
<feature type="domain" description="Prenyltransferase alpha-alpha toroid" evidence="10">
    <location>
        <begin position="69"/>
        <end position="405"/>
    </location>
</feature>
<keyword evidence="8 9" id="KW-0862">Zinc</keyword>
<dbReference type="AlphaFoldDB" id="G0W6D7"/>
<evidence type="ECO:0000256" key="2">
    <source>
        <dbReference type="ARBA" id="ARBA00012702"/>
    </source>
</evidence>
<protein>
    <recommendedName>
        <fullName evidence="3 9">Protein farnesyltransferase subunit beta</fullName>
        <shortName evidence="9">FTase-beta</shortName>
        <ecNumber evidence="2 9">2.5.1.58</ecNumber>
    </recommendedName>
</protein>
<dbReference type="OMA" id="MLYWIAN"/>
<reference evidence="11 12" key="1">
    <citation type="journal article" date="2011" name="Proc. Natl. Acad. Sci. U.S.A.">
        <title>Evolutionary erosion of yeast sex chromosomes by mating-type switching accidents.</title>
        <authorList>
            <person name="Gordon J.L."/>
            <person name="Armisen D."/>
            <person name="Proux-Wera E."/>
            <person name="Oheigeartaigh S.S."/>
            <person name="Byrne K.P."/>
            <person name="Wolfe K.H."/>
        </authorList>
    </citation>
    <scope>NUCLEOTIDE SEQUENCE [LARGE SCALE GENOMIC DNA]</scope>
    <source>
        <strain evidence="12">ATCC 10597 / BCRC 20456 / CBS 421 / NBRC 0211 / NRRL Y-12639</strain>
    </source>
</reference>
<keyword evidence="4 9" id="KW-0637">Prenyltransferase</keyword>
<dbReference type="GO" id="GO:0008270">
    <property type="term" value="F:zinc ion binding"/>
    <property type="evidence" value="ECO:0007669"/>
    <property type="project" value="UniProtKB-UniRule"/>
</dbReference>
<dbReference type="CDD" id="cd02893">
    <property type="entry name" value="FTase"/>
    <property type="match status" value="1"/>
</dbReference>
<comment type="cofactor">
    <cofactor evidence="9">
        <name>Zn(2+)</name>
        <dbReference type="ChEBI" id="CHEBI:29105"/>
    </cofactor>
    <text evidence="9">Binds 1 zinc ion per subunit.</text>
</comment>
<organism evidence="11 12">
    <name type="scientific">Naumovozyma dairenensis (strain ATCC 10597 / BCRC 20456 / CBS 421 / NBRC 0211 / NRRL Y-12639)</name>
    <name type="common">Saccharomyces dairenensis</name>
    <dbReference type="NCBI Taxonomy" id="1071378"/>
    <lineage>
        <taxon>Eukaryota</taxon>
        <taxon>Fungi</taxon>
        <taxon>Dikarya</taxon>
        <taxon>Ascomycota</taxon>
        <taxon>Saccharomycotina</taxon>
        <taxon>Saccharomycetes</taxon>
        <taxon>Saccharomycetales</taxon>
        <taxon>Saccharomycetaceae</taxon>
        <taxon>Naumovozyma</taxon>
    </lineage>
</organism>
<dbReference type="eggNOG" id="KOG0365">
    <property type="taxonomic scope" value="Eukaryota"/>
</dbReference>
<dbReference type="RefSeq" id="XP_003668591.1">
    <property type="nucleotide sequence ID" value="XM_003668543.1"/>
</dbReference>
<keyword evidence="7" id="KW-0677">Repeat</keyword>
<dbReference type="PANTHER" id="PTHR11774:SF6">
    <property type="entry name" value="PROTEIN FARNESYLTRANSFERASE SUBUNIT BETA"/>
    <property type="match status" value="1"/>
</dbReference>
<dbReference type="STRING" id="1071378.G0W6D7"/>
<dbReference type="SUPFAM" id="SSF48239">
    <property type="entry name" value="Terpenoid cyclases/Protein prenyltransferases"/>
    <property type="match status" value="1"/>
</dbReference>
<dbReference type="InterPro" id="IPR001330">
    <property type="entry name" value="Prenyltrans"/>
</dbReference>
<evidence type="ECO:0000256" key="6">
    <source>
        <dbReference type="ARBA" id="ARBA00022723"/>
    </source>
</evidence>
<evidence type="ECO:0000256" key="4">
    <source>
        <dbReference type="ARBA" id="ARBA00022602"/>
    </source>
</evidence>
<comment type="similarity">
    <text evidence="1 9">Belongs to the protein prenyltransferase subunit beta family.</text>
</comment>
<evidence type="ECO:0000256" key="5">
    <source>
        <dbReference type="ARBA" id="ARBA00022679"/>
    </source>
</evidence>
<evidence type="ECO:0000313" key="12">
    <source>
        <dbReference type="Proteomes" id="UP000000689"/>
    </source>
</evidence>
<dbReference type="GO" id="GO:0004660">
    <property type="term" value="F:protein farnesyltransferase activity"/>
    <property type="evidence" value="ECO:0007669"/>
    <property type="project" value="UniProtKB-UniRule"/>
</dbReference>
<evidence type="ECO:0000256" key="1">
    <source>
        <dbReference type="ARBA" id="ARBA00010497"/>
    </source>
</evidence>
<dbReference type="EMBL" id="HE580268">
    <property type="protein sequence ID" value="CCD23348.1"/>
    <property type="molecule type" value="Genomic_DNA"/>
</dbReference>
<comment type="function">
    <text evidence="9">Catalyzes the transfer of a farnesyl moiety from farnesyl diphosphate to a cysteine at the fourth position from the C-terminus of several proteins. The beta subunit is responsible for peptide-binding.</text>
</comment>
<dbReference type="InterPro" id="IPR045089">
    <property type="entry name" value="PGGT1B-like"/>
</dbReference>
<name>G0W6D7_NAUDC</name>
<gene>
    <name evidence="11" type="primary">NDAI0B03130</name>
    <name evidence="11" type="ordered locus">NDAI_0B03130</name>
</gene>
<dbReference type="GeneID" id="11498436"/>
<dbReference type="GO" id="GO:0005965">
    <property type="term" value="C:protein farnesyltransferase complex"/>
    <property type="evidence" value="ECO:0007669"/>
    <property type="project" value="UniProtKB-UniRule"/>
</dbReference>
<dbReference type="InterPro" id="IPR008930">
    <property type="entry name" value="Terpenoid_cyclase/PrenylTrfase"/>
</dbReference>
<evidence type="ECO:0000256" key="8">
    <source>
        <dbReference type="ARBA" id="ARBA00022833"/>
    </source>
</evidence>
<sequence length="425" mass="47688">MSNPLSRAKFIDTKLLGRKRTVVEKIVSEEEIEPLMKELETDTTISRDEVKHTCQELFEKVINKEEVVLDRKFHRRYLDLAFGSTLPPQLTALDASQPWMLYWIANSLKVLDPTWLTDDIKNAIQEKIFKLSEVPHQGGPFGGGVGQLAHMAGTYASVNALAVCDNISGCWDKIDRQALYDWLLALKQPDGGFKTCLEVGEADTRGVYCALTLASLLNILTDELREGTVEYLVKCQNYEGGFGGSPQEDEAHGGYTFCAVASLAILNSLDKINLEKLMEWCSLRQTNEEGGLAGRSNKLVDGCYSFWVGATSAILESRGWDSSIDKKVLRDYILICCQSSHEPGLRDKPGKHSDFYHTMYILFGLVITENTFKDQGGHLCHNIEAKLIDSYKFIPSDLQGINPVYGLPIDDTKLFMNHFRNIDKK</sequence>
<dbReference type="OrthoDB" id="10261146at2759"/>
<evidence type="ECO:0000313" key="11">
    <source>
        <dbReference type="EMBL" id="CCD23348.1"/>
    </source>
</evidence>
<keyword evidence="6 9" id="KW-0479">Metal-binding</keyword>
<evidence type="ECO:0000256" key="9">
    <source>
        <dbReference type="RuleBase" id="RU365056"/>
    </source>
</evidence>
<dbReference type="KEGG" id="ndi:NDAI_0B03130"/>
<comment type="catalytic activity">
    <reaction evidence="9">
        <text>L-cysteinyl-[protein] + (2E,6E)-farnesyl diphosphate = S-(2E,6E)-farnesyl-L-cysteinyl-[protein] + diphosphate</text>
        <dbReference type="Rhea" id="RHEA:13345"/>
        <dbReference type="Rhea" id="RHEA-COMP:10131"/>
        <dbReference type="Rhea" id="RHEA-COMP:11535"/>
        <dbReference type="ChEBI" id="CHEBI:29950"/>
        <dbReference type="ChEBI" id="CHEBI:33019"/>
        <dbReference type="ChEBI" id="CHEBI:86019"/>
        <dbReference type="ChEBI" id="CHEBI:175763"/>
    </reaction>
</comment>
<accession>G0W6D7</accession>
<keyword evidence="5 9" id="KW-0808">Transferase</keyword>
<evidence type="ECO:0000256" key="7">
    <source>
        <dbReference type="ARBA" id="ARBA00022737"/>
    </source>
</evidence>
<evidence type="ECO:0000259" key="10">
    <source>
        <dbReference type="Pfam" id="PF00432"/>
    </source>
</evidence>
<dbReference type="InterPro" id="IPR026872">
    <property type="entry name" value="FTB"/>
</dbReference>
<dbReference type="PANTHER" id="PTHR11774">
    <property type="entry name" value="GERANYLGERANYL TRANSFERASE TYPE BETA SUBUNIT"/>
    <property type="match status" value="1"/>
</dbReference>
<comment type="subunit">
    <text evidence="9">Heterodimer of an alpha and a beta subunit.</text>
</comment>
<dbReference type="HOGENOM" id="CLU_028946_0_2_1"/>
<proteinExistence type="inferred from homology"/>
<dbReference type="Gene3D" id="1.50.10.20">
    <property type="match status" value="1"/>
</dbReference>
<dbReference type="GO" id="GO:0097354">
    <property type="term" value="P:prenylation"/>
    <property type="evidence" value="ECO:0007669"/>
    <property type="project" value="UniProtKB-UniRule"/>
</dbReference>